<dbReference type="RefSeq" id="WP_074667768.1">
    <property type="nucleotide sequence ID" value="NZ_FNNH01000046.1"/>
</dbReference>
<evidence type="ECO:0000313" key="3">
    <source>
        <dbReference type="Proteomes" id="UP000183454"/>
    </source>
</evidence>
<evidence type="ECO:0000313" key="2">
    <source>
        <dbReference type="EMBL" id="SDW99378.1"/>
    </source>
</evidence>
<name>A0A1H2Y3I8_9PROT</name>
<dbReference type="SUPFAM" id="SSF52540">
    <property type="entry name" value="P-loop containing nucleoside triphosphate hydrolases"/>
    <property type="match status" value="1"/>
</dbReference>
<reference evidence="2 3" key="1">
    <citation type="submission" date="2016-10" db="EMBL/GenBank/DDBJ databases">
        <authorList>
            <person name="de Groot N.N."/>
        </authorList>
    </citation>
    <scope>NUCLEOTIDE SEQUENCE [LARGE SCALE GENOMIC DNA]</scope>
    <source>
        <strain evidence="2 3">Nm110</strain>
    </source>
</reference>
<dbReference type="Gene3D" id="3.40.50.300">
    <property type="entry name" value="P-loop containing nucleotide triphosphate hydrolases"/>
    <property type="match status" value="1"/>
</dbReference>
<feature type="domain" description="KAP NTPase" evidence="1">
    <location>
        <begin position="23"/>
        <end position="336"/>
    </location>
</feature>
<dbReference type="Proteomes" id="UP000183454">
    <property type="component" value="Unassembled WGS sequence"/>
</dbReference>
<dbReference type="Pfam" id="PF07693">
    <property type="entry name" value="KAP_NTPase"/>
    <property type="match status" value="1"/>
</dbReference>
<dbReference type="InterPro" id="IPR011646">
    <property type="entry name" value="KAP_P-loop"/>
</dbReference>
<organism evidence="2 3">
    <name type="scientific">Nitrosomonas communis</name>
    <dbReference type="NCBI Taxonomy" id="44574"/>
    <lineage>
        <taxon>Bacteria</taxon>
        <taxon>Pseudomonadati</taxon>
        <taxon>Pseudomonadota</taxon>
        <taxon>Betaproteobacteria</taxon>
        <taxon>Nitrosomonadales</taxon>
        <taxon>Nitrosomonadaceae</taxon>
        <taxon>Nitrosomonas</taxon>
    </lineage>
</organism>
<sequence length="455" mass="52031">MRLVTPQLVVGENDAFINDALDRKKYGETLLNLIVNSSDELVISLDGKWGEGKTTFIKMWQGLLSKADIPNIYIDAFANDYVDDAFVSIVSAIASYAESHVNNNHQQKIDELKEKAKKVGCQLLSWSTRLGIRSATLGIIKDSDIDALSEIKGDFSKSLSDVVGNFIEDRINSHAKNTALIKSFRETLSDLPSKLSKDNNKPLVVIIDELDRCKPTFAVEVIETTKHLFSVKHVVFVLVMNKAQIEESIRSVYGVIDAHTYLQKFINLETRLPKLTVEGNFSDLSKYVRKLIDVHELQTFDVHGNIHKCLESTATHFDLTLRQLEKVLTYITIFYSTSHENQFKLVPIIVFLSVVKVINPQLFEKLLIQKISYTELSKDLKLSEFDNNRENSDKFKWIVQWLKSCLLNDQELHELPVEDRQQILERSSTLWQQNAINKENIIPHYAQQLSMFLVT</sequence>
<gene>
    <name evidence="2" type="ORF">SAMN05421882_10464</name>
</gene>
<accession>A0A1H2Y3I8</accession>
<dbReference type="EMBL" id="FNNH01000046">
    <property type="protein sequence ID" value="SDW99378.1"/>
    <property type="molecule type" value="Genomic_DNA"/>
</dbReference>
<protein>
    <submittedName>
        <fullName evidence="2">KAP family P-loop domain-containing protein</fullName>
    </submittedName>
</protein>
<dbReference type="AlphaFoldDB" id="A0A1H2Y3I8"/>
<dbReference type="InterPro" id="IPR027417">
    <property type="entry name" value="P-loop_NTPase"/>
</dbReference>
<proteinExistence type="predicted"/>
<evidence type="ECO:0000259" key="1">
    <source>
        <dbReference type="Pfam" id="PF07693"/>
    </source>
</evidence>